<feature type="region of interest" description="Disordered" evidence="1">
    <location>
        <begin position="1"/>
        <end position="49"/>
    </location>
</feature>
<accession>A0A8H6VRC0</accession>
<feature type="compositionally biased region" description="Low complexity" evidence="1">
    <location>
        <begin position="314"/>
        <end position="328"/>
    </location>
</feature>
<feature type="compositionally biased region" description="Basic and acidic residues" evidence="1">
    <location>
        <begin position="86"/>
        <end position="95"/>
    </location>
</feature>
<proteinExistence type="predicted"/>
<keyword evidence="3" id="KW-1185">Reference proteome</keyword>
<feature type="region of interest" description="Disordered" evidence="1">
    <location>
        <begin position="308"/>
        <end position="345"/>
    </location>
</feature>
<evidence type="ECO:0000313" key="3">
    <source>
        <dbReference type="Proteomes" id="UP000636479"/>
    </source>
</evidence>
<dbReference type="RefSeq" id="XP_037214304.1">
    <property type="nucleotide sequence ID" value="XM_037369098.1"/>
</dbReference>
<feature type="compositionally biased region" description="Basic and acidic residues" evidence="1">
    <location>
        <begin position="163"/>
        <end position="177"/>
    </location>
</feature>
<name>A0A8H6VRC0_9AGAR</name>
<comment type="caution">
    <text evidence="2">The sequence shown here is derived from an EMBL/GenBank/DDBJ whole genome shotgun (WGS) entry which is preliminary data.</text>
</comment>
<dbReference type="AlphaFoldDB" id="A0A8H6VRC0"/>
<gene>
    <name evidence="2" type="ORF">MIND_01261500</name>
</gene>
<feature type="region of interest" description="Disordered" evidence="1">
    <location>
        <begin position="64"/>
        <end position="110"/>
    </location>
</feature>
<organism evidence="2 3">
    <name type="scientific">Mycena indigotica</name>
    <dbReference type="NCBI Taxonomy" id="2126181"/>
    <lineage>
        <taxon>Eukaryota</taxon>
        <taxon>Fungi</taxon>
        <taxon>Dikarya</taxon>
        <taxon>Basidiomycota</taxon>
        <taxon>Agaricomycotina</taxon>
        <taxon>Agaricomycetes</taxon>
        <taxon>Agaricomycetidae</taxon>
        <taxon>Agaricales</taxon>
        <taxon>Marasmiineae</taxon>
        <taxon>Mycenaceae</taxon>
        <taxon>Mycena</taxon>
    </lineage>
</organism>
<sequence length="412" mass="44163">MEFGDRWTQSSTAHTSAGAGVDSLHPAWPRAETSTATLAAHDDNDDDFDWSEWLSEEGLRAVLGEADEGLSSDLEGYGNDNSPSRPEARFGHGHNEMPAAHELPAGVEDPATDGKRLAAMEDAHRKECDLTSASTNSDSVKMGHDNISATTYTNLRPATPQREGTHGGVPEDEHPARGVDYSSGFSSPLTPLPPTPPALRVSFSLPVPQSSDPAPTGPYRHSLPIGAFPPGLSRGKLAASIWSELEPCIVAKDSPGTVLFATIALNAFRGTHPYAFGPAPAGAGQRQREEEDVTKLIAAATQVLSSLEGGGDAGASAAATSMSASGSGEQAGRRRGKENAGPTRMLEEETPYVRKLRPRNGRRAVGSDSAVLTHLYRNVVHRRAELERTDEARRRKRRERRAWAKPMIPLYL</sequence>
<evidence type="ECO:0000313" key="2">
    <source>
        <dbReference type="EMBL" id="KAF7291182.1"/>
    </source>
</evidence>
<dbReference type="Proteomes" id="UP000636479">
    <property type="component" value="Unassembled WGS sequence"/>
</dbReference>
<feature type="region of interest" description="Disordered" evidence="1">
    <location>
        <begin position="150"/>
        <end position="177"/>
    </location>
</feature>
<dbReference type="GeneID" id="59351614"/>
<protein>
    <submittedName>
        <fullName evidence="2">Uncharacterized protein</fullName>
    </submittedName>
</protein>
<reference evidence="2" key="1">
    <citation type="submission" date="2020-05" db="EMBL/GenBank/DDBJ databases">
        <title>Mycena genomes resolve the evolution of fungal bioluminescence.</title>
        <authorList>
            <person name="Tsai I.J."/>
        </authorList>
    </citation>
    <scope>NUCLEOTIDE SEQUENCE</scope>
    <source>
        <strain evidence="2">171206Taipei</strain>
    </source>
</reference>
<dbReference type="EMBL" id="JACAZF010000013">
    <property type="protein sequence ID" value="KAF7291182.1"/>
    <property type="molecule type" value="Genomic_DNA"/>
</dbReference>
<evidence type="ECO:0000256" key="1">
    <source>
        <dbReference type="SAM" id="MobiDB-lite"/>
    </source>
</evidence>